<dbReference type="PATRIC" id="fig|1004151.3.peg.1344"/>
<evidence type="ECO:0000259" key="5">
    <source>
        <dbReference type="PROSITE" id="PS50931"/>
    </source>
</evidence>
<gene>
    <name evidence="6" type="ORF">PTE_01318</name>
</gene>
<dbReference type="FunFam" id="1.10.10.10:FF:000001">
    <property type="entry name" value="LysR family transcriptional regulator"/>
    <property type="match status" value="1"/>
</dbReference>
<evidence type="ECO:0000313" key="6">
    <source>
        <dbReference type="EMBL" id="ETS32674.1"/>
    </source>
</evidence>
<dbReference type="InterPro" id="IPR000847">
    <property type="entry name" value="LysR_HTH_N"/>
</dbReference>
<dbReference type="GO" id="GO:0003700">
    <property type="term" value="F:DNA-binding transcription factor activity"/>
    <property type="evidence" value="ECO:0007669"/>
    <property type="project" value="InterPro"/>
</dbReference>
<dbReference type="AlphaFoldDB" id="W3VC81"/>
<accession>W3VC81</accession>
<evidence type="ECO:0000256" key="4">
    <source>
        <dbReference type="ARBA" id="ARBA00023163"/>
    </source>
</evidence>
<dbReference type="InterPro" id="IPR036388">
    <property type="entry name" value="WH-like_DNA-bd_sf"/>
</dbReference>
<dbReference type="Proteomes" id="UP000018957">
    <property type="component" value="Unassembled WGS sequence"/>
</dbReference>
<evidence type="ECO:0000256" key="1">
    <source>
        <dbReference type="ARBA" id="ARBA00009437"/>
    </source>
</evidence>
<dbReference type="Pfam" id="PF00126">
    <property type="entry name" value="HTH_1"/>
    <property type="match status" value="1"/>
</dbReference>
<dbReference type="PROSITE" id="PS50931">
    <property type="entry name" value="HTH_LYSR"/>
    <property type="match status" value="1"/>
</dbReference>
<dbReference type="InterPro" id="IPR005119">
    <property type="entry name" value="LysR_subst-bd"/>
</dbReference>
<name>W3VC81_9GAMM</name>
<dbReference type="GO" id="GO:0043565">
    <property type="term" value="F:sequence-specific DNA binding"/>
    <property type="evidence" value="ECO:0007669"/>
    <property type="project" value="TreeGrafter"/>
</dbReference>
<evidence type="ECO:0000256" key="3">
    <source>
        <dbReference type="ARBA" id="ARBA00023125"/>
    </source>
</evidence>
<dbReference type="PRINTS" id="PR00039">
    <property type="entry name" value="HTHLYSR"/>
</dbReference>
<dbReference type="RefSeq" id="WP_036844092.1">
    <property type="nucleotide sequence ID" value="NZ_AYSJ01000004.1"/>
</dbReference>
<dbReference type="Pfam" id="PF03466">
    <property type="entry name" value="LysR_substrate"/>
    <property type="match status" value="1"/>
</dbReference>
<keyword evidence="7" id="KW-1185">Reference proteome</keyword>
<keyword evidence="2" id="KW-0805">Transcription regulation</keyword>
<comment type="caution">
    <text evidence="6">The sequence shown here is derived from an EMBL/GenBank/DDBJ whole genome shotgun (WGS) entry which is preliminary data.</text>
</comment>
<dbReference type="Gene3D" id="1.10.10.10">
    <property type="entry name" value="Winged helix-like DNA-binding domain superfamily/Winged helix DNA-binding domain"/>
    <property type="match status" value="1"/>
</dbReference>
<keyword evidence="3" id="KW-0238">DNA-binding</keyword>
<proteinExistence type="inferred from homology"/>
<dbReference type="InterPro" id="IPR058163">
    <property type="entry name" value="LysR-type_TF_proteobact-type"/>
</dbReference>
<feature type="domain" description="HTH lysR-type" evidence="5">
    <location>
        <begin position="1"/>
        <end position="61"/>
    </location>
</feature>
<protein>
    <submittedName>
        <fullName evidence="6">Transcriptional regulator</fullName>
    </submittedName>
</protein>
<comment type="similarity">
    <text evidence="1">Belongs to the LysR transcriptional regulatory family.</text>
</comment>
<keyword evidence="4" id="KW-0804">Transcription</keyword>
<dbReference type="SUPFAM" id="SSF53850">
    <property type="entry name" value="Periplasmic binding protein-like II"/>
    <property type="match status" value="1"/>
</dbReference>
<dbReference type="Gene3D" id="3.40.190.290">
    <property type="match status" value="1"/>
</dbReference>
<dbReference type="InterPro" id="IPR036390">
    <property type="entry name" value="WH_DNA-bd_sf"/>
</dbReference>
<dbReference type="EMBL" id="AYSJ01000004">
    <property type="protein sequence ID" value="ETS32674.1"/>
    <property type="molecule type" value="Genomic_DNA"/>
</dbReference>
<organism evidence="6 7">
    <name type="scientific">Photorhabdus khanii NC19</name>
    <dbReference type="NCBI Taxonomy" id="1004151"/>
    <lineage>
        <taxon>Bacteria</taxon>
        <taxon>Pseudomonadati</taxon>
        <taxon>Pseudomonadota</taxon>
        <taxon>Gammaproteobacteria</taxon>
        <taxon>Enterobacterales</taxon>
        <taxon>Morganellaceae</taxon>
        <taxon>Photorhabdus</taxon>
    </lineage>
</organism>
<dbReference type="SUPFAM" id="SSF46785">
    <property type="entry name" value="Winged helix' DNA-binding domain"/>
    <property type="match status" value="1"/>
</dbReference>
<dbReference type="OrthoDB" id="9815676at2"/>
<dbReference type="GO" id="GO:0006351">
    <property type="term" value="P:DNA-templated transcription"/>
    <property type="evidence" value="ECO:0007669"/>
    <property type="project" value="TreeGrafter"/>
</dbReference>
<evidence type="ECO:0000313" key="7">
    <source>
        <dbReference type="Proteomes" id="UP000018957"/>
    </source>
</evidence>
<dbReference type="PANTHER" id="PTHR30537:SF71">
    <property type="entry name" value="TRANSCRIPTIONAL REGULATORY PROTEIN"/>
    <property type="match status" value="1"/>
</dbReference>
<evidence type="ECO:0000256" key="2">
    <source>
        <dbReference type="ARBA" id="ARBA00023015"/>
    </source>
</evidence>
<reference evidence="6 7" key="1">
    <citation type="submission" date="2013-11" db="EMBL/GenBank/DDBJ databases">
        <title>Elucidation of the Photorhabdus temperata genome and generation of transposon mutant library to identify motility mutants.</title>
        <authorList>
            <person name="Hurst S.G.IV."/>
            <person name="Micheals B."/>
            <person name="Abebe-Akele F."/>
            <person name="Rowedder H."/>
            <person name="Bullock H."/>
            <person name="Jackobeck R."/>
            <person name="Janicki E."/>
            <person name="Tisa L.S."/>
        </authorList>
    </citation>
    <scope>NUCLEOTIDE SEQUENCE [LARGE SCALE GENOMIC DNA]</scope>
    <source>
        <strain evidence="6 7">NC19</strain>
    </source>
</reference>
<sequence>MDINRFRELEVFICVVENGSFSAAARTCGMTPSAISKLISRLESRLGSRLFNRSTRQLQFTLEGQLFYERGVGILAELNEAERSVSECHVPRGRLRVNANVTFGHHFLLPLIPIFSSLYPDITLDIVLTDTVVDILGQRSDIAVRAGPLKDSSLIARKLGQAKMVIVGSPLYLQKRGIPQHPDDLGNHNLLSANYMRSINGWPFVVDGVRRQISTKGTIQASDGEALRYLAIEHGGLARLAKFRVKDDINRNKLCTVLDAFNMDDMEDIHAVFVGHGGYMPLRVRAFLDFLVDNVNIDSK</sequence>
<dbReference type="PANTHER" id="PTHR30537">
    <property type="entry name" value="HTH-TYPE TRANSCRIPTIONAL REGULATOR"/>
    <property type="match status" value="1"/>
</dbReference>